<dbReference type="Proteomes" id="UP000735302">
    <property type="component" value="Unassembled WGS sequence"/>
</dbReference>
<proteinExistence type="predicted"/>
<name>A0AAV4BPN3_9GAST</name>
<dbReference type="EMBL" id="BLXT01005315">
    <property type="protein sequence ID" value="GFO22069.1"/>
    <property type="molecule type" value="Genomic_DNA"/>
</dbReference>
<organism evidence="1 2">
    <name type="scientific">Plakobranchus ocellatus</name>
    <dbReference type="NCBI Taxonomy" id="259542"/>
    <lineage>
        <taxon>Eukaryota</taxon>
        <taxon>Metazoa</taxon>
        <taxon>Spiralia</taxon>
        <taxon>Lophotrochozoa</taxon>
        <taxon>Mollusca</taxon>
        <taxon>Gastropoda</taxon>
        <taxon>Heterobranchia</taxon>
        <taxon>Euthyneura</taxon>
        <taxon>Panpulmonata</taxon>
        <taxon>Sacoglossa</taxon>
        <taxon>Placobranchoidea</taxon>
        <taxon>Plakobranchidae</taxon>
        <taxon>Plakobranchus</taxon>
    </lineage>
</organism>
<keyword evidence="2" id="KW-1185">Reference proteome</keyword>
<reference evidence="1 2" key="1">
    <citation type="journal article" date="2021" name="Elife">
        <title>Chloroplast acquisition without the gene transfer in kleptoplastic sea slugs, Plakobranchus ocellatus.</title>
        <authorList>
            <person name="Maeda T."/>
            <person name="Takahashi S."/>
            <person name="Yoshida T."/>
            <person name="Shimamura S."/>
            <person name="Takaki Y."/>
            <person name="Nagai Y."/>
            <person name="Toyoda A."/>
            <person name="Suzuki Y."/>
            <person name="Arimoto A."/>
            <person name="Ishii H."/>
            <person name="Satoh N."/>
            <person name="Nishiyama T."/>
            <person name="Hasebe M."/>
            <person name="Maruyama T."/>
            <person name="Minagawa J."/>
            <person name="Obokata J."/>
            <person name="Shigenobu S."/>
        </authorList>
    </citation>
    <scope>NUCLEOTIDE SEQUENCE [LARGE SCALE GENOMIC DNA]</scope>
</reference>
<sequence>MKMKTLLTGCVSSHFSIVINAPNVLLYSMDLTSSSNKLNHLDEEKIPSVEELPLNPVYNMTLPIFEATKSDFRELYNKLESIMLVMPTFHVQIHQEMMHHNLQLMPLTWSGADSMNKNGSRKWTFAVIVCLRFGLQRIFMLN</sequence>
<comment type="caution">
    <text evidence="1">The sequence shown here is derived from an EMBL/GenBank/DDBJ whole genome shotgun (WGS) entry which is preliminary data.</text>
</comment>
<evidence type="ECO:0000313" key="1">
    <source>
        <dbReference type="EMBL" id="GFO22069.1"/>
    </source>
</evidence>
<gene>
    <name evidence="1" type="ORF">PoB_004857400</name>
</gene>
<protein>
    <submittedName>
        <fullName evidence="1">Uncharacterized protein</fullName>
    </submittedName>
</protein>
<evidence type="ECO:0000313" key="2">
    <source>
        <dbReference type="Proteomes" id="UP000735302"/>
    </source>
</evidence>
<accession>A0AAV4BPN3</accession>
<dbReference type="AlphaFoldDB" id="A0AAV4BPN3"/>